<keyword evidence="3" id="KW-0732">Signal</keyword>
<organism evidence="5 6">
    <name type="scientific">Euplotes crassus</name>
    <dbReference type="NCBI Taxonomy" id="5936"/>
    <lineage>
        <taxon>Eukaryota</taxon>
        <taxon>Sar</taxon>
        <taxon>Alveolata</taxon>
        <taxon>Ciliophora</taxon>
        <taxon>Intramacronucleata</taxon>
        <taxon>Spirotrichea</taxon>
        <taxon>Hypotrichia</taxon>
        <taxon>Euplotida</taxon>
        <taxon>Euplotidae</taxon>
        <taxon>Moneuplotes</taxon>
    </lineage>
</organism>
<protein>
    <recommendedName>
        <fullName evidence="4">Proteinase inhibitor I42 chagasin domain-containing protein</fullName>
    </recommendedName>
</protein>
<gene>
    <name evidence="5" type="ORF">ECRASSUSDP1_LOCUS23126</name>
</gene>
<dbReference type="PANTHER" id="PTHR36530">
    <property type="entry name" value="INHIBITOR OF CYSTEINE PEPTIDASE"/>
    <property type="match status" value="1"/>
</dbReference>
<dbReference type="Gene3D" id="2.60.40.2020">
    <property type="match status" value="1"/>
</dbReference>
<dbReference type="Proteomes" id="UP001295684">
    <property type="component" value="Unassembled WGS sequence"/>
</dbReference>
<keyword evidence="1" id="KW-0646">Protease inhibitor</keyword>
<dbReference type="InterPro" id="IPR036331">
    <property type="entry name" value="Chagasin-like_sf"/>
</dbReference>
<keyword evidence="6" id="KW-1185">Reference proteome</keyword>
<dbReference type="PANTHER" id="PTHR36530:SF1">
    <property type="entry name" value="AMOEBIASIN-1"/>
    <property type="match status" value="1"/>
</dbReference>
<evidence type="ECO:0000256" key="2">
    <source>
        <dbReference type="ARBA" id="ARBA00022704"/>
    </source>
</evidence>
<proteinExistence type="predicted"/>
<dbReference type="InterPro" id="IPR052781">
    <property type="entry name" value="Cys_protease_inhibitor_I42"/>
</dbReference>
<dbReference type="AlphaFoldDB" id="A0AAD2D6T7"/>
<accession>A0AAD2D6T7</accession>
<feature type="domain" description="Proteinase inhibitor I42 chagasin" evidence="4">
    <location>
        <begin position="58"/>
        <end position="135"/>
    </location>
</feature>
<dbReference type="EMBL" id="CAMPGE010023771">
    <property type="protein sequence ID" value="CAI2381668.1"/>
    <property type="molecule type" value="Genomic_DNA"/>
</dbReference>
<dbReference type="GO" id="GO:0004869">
    <property type="term" value="F:cysteine-type endopeptidase inhibitor activity"/>
    <property type="evidence" value="ECO:0007669"/>
    <property type="project" value="UniProtKB-KW"/>
</dbReference>
<evidence type="ECO:0000256" key="1">
    <source>
        <dbReference type="ARBA" id="ARBA00022690"/>
    </source>
</evidence>
<keyword evidence="2" id="KW-0789">Thiol protease inhibitor</keyword>
<evidence type="ECO:0000259" key="4">
    <source>
        <dbReference type="Pfam" id="PF09394"/>
    </source>
</evidence>
<evidence type="ECO:0000313" key="6">
    <source>
        <dbReference type="Proteomes" id="UP001295684"/>
    </source>
</evidence>
<name>A0AAD2D6T7_EUPCR</name>
<comment type="caution">
    <text evidence="5">The sequence shown here is derived from an EMBL/GenBank/DDBJ whole genome shotgun (WGS) entry which is preliminary data.</text>
</comment>
<dbReference type="Pfam" id="PF09394">
    <property type="entry name" value="Inhibitor_I42"/>
    <property type="match status" value="1"/>
</dbReference>
<sequence>MSYSFCINKRACLGSSKIKKIHLSLFLVCFLALVNLTQSKEIVIDTRQEGNSRFITTEVGDTVTFILESNPTTGFKWHIAQVLMTQNYMYNIANGQYEQDPGPEGMVGRGGTEKITVSIDRPGKELLQLVYARPWLLYKIDKMDEQGFWDVEPAKATSINYEVYAEADGDL</sequence>
<evidence type="ECO:0000313" key="5">
    <source>
        <dbReference type="EMBL" id="CAI2381668.1"/>
    </source>
</evidence>
<evidence type="ECO:0000256" key="3">
    <source>
        <dbReference type="SAM" id="SignalP"/>
    </source>
</evidence>
<dbReference type="InterPro" id="IPR018990">
    <property type="entry name" value="Prot_inh_I42_chagasin"/>
</dbReference>
<feature type="signal peptide" evidence="3">
    <location>
        <begin position="1"/>
        <end position="39"/>
    </location>
</feature>
<dbReference type="SUPFAM" id="SSF141066">
    <property type="entry name" value="ICP-like"/>
    <property type="match status" value="1"/>
</dbReference>
<feature type="chain" id="PRO_5042073752" description="Proteinase inhibitor I42 chagasin domain-containing protein" evidence="3">
    <location>
        <begin position="40"/>
        <end position="171"/>
    </location>
</feature>
<reference evidence="5" key="1">
    <citation type="submission" date="2023-07" db="EMBL/GenBank/DDBJ databases">
        <authorList>
            <consortium name="AG Swart"/>
            <person name="Singh M."/>
            <person name="Singh A."/>
            <person name="Seah K."/>
            <person name="Emmerich C."/>
        </authorList>
    </citation>
    <scope>NUCLEOTIDE SEQUENCE</scope>
    <source>
        <strain evidence="5">DP1</strain>
    </source>
</reference>